<sequence length="128" mass="14457">MSKSPGHRDHPEHTVAETRLAHQVTASIDGHRVAESADVIRVDETGAPPRLYFPREAVHVDKLERSDTQTHCPFKGDATYYHVTQGGRKLKDAIWSYEDPYDEHVALKGRMAFYDEKHAGIGFTEARS</sequence>
<dbReference type="PANTHER" id="PTHR34310:SF9">
    <property type="entry name" value="BLR5716 PROTEIN"/>
    <property type="match status" value="1"/>
</dbReference>
<dbReference type="EMBL" id="JAVDXU010000001">
    <property type="protein sequence ID" value="MDR7269555.1"/>
    <property type="molecule type" value="Genomic_DNA"/>
</dbReference>
<dbReference type="PANTHER" id="PTHR34310">
    <property type="entry name" value="DUF427 DOMAIN PROTEIN (AFU_ORTHOLOGUE AFUA_3G02220)"/>
    <property type="match status" value="1"/>
</dbReference>
<comment type="caution">
    <text evidence="2">The sequence shown here is derived from an EMBL/GenBank/DDBJ whole genome shotgun (WGS) entry which is preliminary data.</text>
</comment>
<dbReference type="InterPro" id="IPR007361">
    <property type="entry name" value="DUF427"/>
</dbReference>
<name>A0ABU1YMU2_ROSSA</name>
<dbReference type="Pfam" id="PF04248">
    <property type="entry name" value="NTP_transf_9"/>
    <property type="match status" value="1"/>
</dbReference>
<evidence type="ECO:0000313" key="2">
    <source>
        <dbReference type="EMBL" id="MDR7269555.1"/>
    </source>
</evidence>
<dbReference type="RefSeq" id="WP_310264391.1">
    <property type="nucleotide sequence ID" value="NZ_JAVDXU010000001.1"/>
</dbReference>
<organism evidence="2 3">
    <name type="scientific">Roseateles saccharophilus</name>
    <name type="common">Pseudomonas saccharophila</name>
    <dbReference type="NCBI Taxonomy" id="304"/>
    <lineage>
        <taxon>Bacteria</taxon>
        <taxon>Pseudomonadati</taxon>
        <taxon>Pseudomonadota</taxon>
        <taxon>Betaproteobacteria</taxon>
        <taxon>Burkholderiales</taxon>
        <taxon>Sphaerotilaceae</taxon>
        <taxon>Roseateles</taxon>
    </lineage>
</organism>
<gene>
    <name evidence="2" type="ORF">J2X20_002184</name>
</gene>
<evidence type="ECO:0000259" key="1">
    <source>
        <dbReference type="Pfam" id="PF04248"/>
    </source>
</evidence>
<feature type="domain" description="DUF427" evidence="1">
    <location>
        <begin position="24"/>
        <end position="116"/>
    </location>
</feature>
<evidence type="ECO:0000313" key="3">
    <source>
        <dbReference type="Proteomes" id="UP001180453"/>
    </source>
</evidence>
<protein>
    <submittedName>
        <fullName evidence="2">Uncharacterized protein (DUF427 family)</fullName>
    </submittedName>
</protein>
<dbReference type="Proteomes" id="UP001180453">
    <property type="component" value="Unassembled WGS sequence"/>
</dbReference>
<keyword evidence="3" id="KW-1185">Reference proteome</keyword>
<reference evidence="2 3" key="1">
    <citation type="submission" date="2023-07" db="EMBL/GenBank/DDBJ databases">
        <title>Sorghum-associated microbial communities from plants grown in Nebraska, USA.</title>
        <authorList>
            <person name="Schachtman D."/>
        </authorList>
    </citation>
    <scope>NUCLEOTIDE SEQUENCE [LARGE SCALE GENOMIC DNA]</scope>
    <source>
        <strain evidence="2 3">BE314</strain>
    </source>
</reference>
<dbReference type="InterPro" id="IPR038694">
    <property type="entry name" value="DUF427_sf"/>
</dbReference>
<accession>A0ABU1YMU2</accession>
<dbReference type="Gene3D" id="2.170.150.40">
    <property type="entry name" value="Domain of unknown function (DUF427)"/>
    <property type="match status" value="1"/>
</dbReference>
<proteinExistence type="predicted"/>